<evidence type="ECO:0000313" key="2">
    <source>
        <dbReference type="Proteomes" id="UP000826212"/>
    </source>
</evidence>
<evidence type="ECO:0000313" key="1">
    <source>
        <dbReference type="EMBL" id="QZE15436.1"/>
    </source>
</evidence>
<sequence>MQGSQEEKDKYLQGMFMAVHGIMMSPQIYYGRAYKDFLCLFQNTSTKNKVKLGFLIYRDSLLQTFILENNEFTQTEEQLAFKTLELDKTDSQTLNMNGIVLKGERYQYYRALEYAFRLDFSKLKDTIDQWGTIDQWDTITEPYILKKASLWGLFDLNKSEVRLFLKNRLEHSTHENIQERVYILELYRFFLPFNADQNERDNINDEILTLKSEGLQSIYDNPNYLMKKLDQVGHTHTKVRSYGNDRDRITIFSSRSGFTHAGLGVQYILTLIESGLLASFGSNEQKVYQLLKEVIETYPFPVLFYILQNPNEGFLLRMAQDYCFADIGEKERKRIMTNLLQAIQDKNTPDLIRQNILMFVSKFIEVVPLDVYEDPISNILVKGEHNLYERAVSRIGRQEKAFVRSVMHYIEDEGVIGSYIDHLLALFLVKNLDSSDRTRVINLLYALVNSVDLEPLREKLELTNKDLLDSIDKKLDPIVQSDGEQRLLVIGNLYTFLSTNQIEKAKSEIKKIQFSEVKNTGVWPLILEFSDSKEARDKIKDGIVDNKMLFHSGLTKKDKGYGFSYVDFIPISSLTYPKGKKSLPLRWNEDQKKKILKKIQDEFELVHDFLGQDIRFMNHNSMFPLLIEMVTFLEHEKRYFESGNLKETYAKLYQEVRSEIETINPSYYSEEKLAIYLSSENIEDFRLGLNSLDRKVNRELSVSGLNEMFRILMEKILYPDAVTFEEALRFVARTWSSNNIRKKQKGRNPMIVRILKKYMPKDASDFNELLKEKEYDVAFAMKYLTMLAQYLWKLVEEDTSKNPKEKEEVEIGNYIIEGMSSSDIETVREWIRKAQSSRFVEVQNLVKSCNTEL</sequence>
<dbReference type="EMBL" id="CP081303">
    <property type="protein sequence ID" value="QZE15436.1"/>
    <property type="molecule type" value="Genomic_DNA"/>
</dbReference>
<dbReference type="Proteomes" id="UP000826212">
    <property type="component" value="Chromosome"/>
</dbReference>
<reference evidence="1" key="1">
    <citation type="submission" date="2021-08" db="EMBL/GenBank/DDBJ databases">
        <title>Novel anaerobic bacterium isolated from sea squirt in East Sea, Republic of Korea.</title>
        <authorList>
            <person name="Nguyen T.H."/>
            <person name="Li Z."/>
            <person name="Lee Y.-J."/>
            <person name="Ko J."/>
            <person name="Kim S.-G."/>
        </authorList>
    </citation>
    <scope>NUCLEOTIDE SEQUENCE</scope>
    <source>
        <strain evidence="1">KCTC 25031</strain>
    </source>
</reference>
<name>A0AC61NM71_9BACT</name>
<protein>
    <submittedName>
        <fullName evidence="1">Uncharacterized protein</fullName>
    </submittedName>
</protein>
<gene>
    <name evidence="1" type="ORF">K4L44_06280</name>
</gene>
<proteinExistence type="predicted"/>
<organism evidence="1 2">
    <name type="scientific">Halosquirtibacter laminarini</name>
    <dbReference type="NCBI Taxonomy" id="3374600"/>
    <lineage>
        <taxon>Bacteria</taxon>
        <taxon>Pseudomonadati</taxon>
        <taxon>Bacteroidota</taxon>
        <taxon>Bacteroidia</taxon>
        <taxon>Marinilabiliales</taxon>
        <taxon>Prolixibacteraceae</taxon>
        <taxon>Halosquirtibacter</taxon>
    </lineage>
</organism>
<keyword evidence="2" id="KW-1185">Reference proteome</keyword>
<accession>A0AC61NM71</accession>